<dbReference type="AlphaFoldDB" id="A0A2P2IH51"/>
<evidence type="ECO:0000313" key="1">
    <source>
        <dbReference type="EMBL" id="MBW80531.1"/>
    </source>
</evidence>
<dbReference type="EMBL" id="GGEC01000048">
    <property type="protein sequence ID" value="MBW80531.1"/>
    <property type="molecule type" value="Transcribed_RNA"/>
</dbReference>
<name>A0A2P2IH51_RHIMU</name>
<reference evidence="1" key="1">
    <citation type="submission" date="2018-02" db="EMBL/GenBank/DDBJ databases">
        <title>Rhizophora mucronata_Transcriptome.</title>
        <authorList>
            <person name="Meera S.P."/>
            <person name="Sreeshan A."/>
            <person name="Augustine A."/>
        </authorList>
    </citation>
    <scope>NUCLEOTIDE SEQUENCE</scope>
    <source>
        <tissue evidence="1">Leaf</tissue>
    </source>
</reference>
<organism evidence="1">
    <name type="scientific">Rhizophora mucronata</name>
    <name type="common">Asiatic mangrove</name>
    <dbReference type="NCBI Taxonomy" id="61149"/>
    <lineage>
        <taxon>Eukaryota</taxon>
        <taxon>Viridiplantae</taxon>
        <taxon>Streptophyta</taxon>
        <taxon>Embryophyta</taxon>
        <taxon>Tracheophyta</taxon>
        <taxon>Spermatophyta</taxon>
        <taxon>Magnoliopsida</taxon>
        <taxon>eudicotyledons</taxon>
        <taxon>Gunneridae</taxon>
        <taxon>Pentapetalae</taxon>
        <taxon>rosids</taxon>
        <taxon>fabids</taxon>
        <taxon>Malpighiales</taxon>
        <taxon>Rhizophoraceae</taxon>
        <taxon>Rhizophora</taxon>
    </lineage>
</organism>
<sequence>MNLQCNSRQQKRHIQIILKSKKFRNSSNRTVCALKTGR</sequence>
<accession>A0A2P2IH51</accession>
<protein>
    <submittedName>
        <fullName evidence="1">Uncharacterized protein</fullName>
    </submittedName>
</protein>
<proteinExistence type="predicted"/>